<evidence type="ECO:0000313" key="8">
    <source>
        <dbReference type="EMBL" id="MBB3020142.1"/>
    </source>
</evidence>
<evidence type="ECO:0000256" key="1">
    <source>
        <dbReference type="ARBA" id="ARBA00022475"/>
    </source>
</evidence>
<dbReference type="RefSeq" id="WP_183451878.1">
    <property type="nucleotide sequence ID" value="NZ_JACHWB010000004.1"/>
</dbReference>
<dbReference type="GO" id="GO:0005886">
    <property type="term" value="C:plasma membrane"/>
    <property type="evidence" value="ECO:0007669"/>
    <property type="project" value="InterPro"/>
</dbReference>
<evidence type="ECO:0000256" key="6">
    <source>
        <dbReference type="SAM" id="Phobius"/>
    </source>
</evidence>
<comment type="caution">
    <text evidence="8">The sequence shown here is derived from an EMBL/GenBank/DDBJ whole genome shotgun (WGS) entry which is preliminary data.</text>
</comment>
<protein>
    <submittedName>
        <fullName evidence="8">Putative integral membrane protein</fullName>
    </submittedName>
</protein>
<keyword evidence="4 6" id="KW-0472">Membrane</keyword>
<keyword evidence="9" id="KW-1185">Reference proteome</keyword>
<reference evidence="8 9" key="1">
    <citation type="submission" date="2020-08" db="EMBL/GenBank/DDBJ databases">
        <title>The Agave Microbiome: Exploring the role of microbial communities in plant adaptations to desert environments.</title>
        <authorList>
            <person name="Partida-Martinez L.P."/>
        </authorList>
    </citation>
    <scope>NUCLEOTIDE SEQUENCE [LARGE SCALE GENOMIC DNA]</scope>
    <source>
        <strain evidence="8 9">AT3.9</strain>
    </source>
</reference>
<keyword evidence="1" id="KW-1003">Cell membrane</keyword>
<evidence type="ECO:0000313" key="9">
    <source>
        <dbReference type="Proteomes" id="UP000532010"/>
    </source>
</evidence>
<proteinExistence type="predicted"/>
<dbReference type="AlphaFoldDB" id="A0A7W4VN01"/>
<organism evidence="8 9">
    <name type="scientific">Microvirga lupini</name>
    <dbReference type="NCBI Taxonomy" id="420324"/>
    <lineage>
        <taxon>Bacteria</taxon>
        <taxon>Pseudomonadati</taxon>
        <taxon>Pseudomonadota</taxon>
        <taxon>Alphaproteobacteria</taxon>
        <taxon>Hyphomicrobiales</taxon>
        <taxon>Methylobacteriaceae</taxon>
        <taxon>Microvirga</taxon>
    </lineage>
</organism>
<dbReference type="InterPro" id="IPR010445">
    <property type="entry name" value="LapA_dom"/>
</dbReference>
<gene>
    <name evidence="8" type="ORF">FHR70_003223</name>
</gene>
<keyword evidence="3 6" id="KW-1133">Transmembrane helix</keyword>
<evidence type="ECO:0000256" key="5">
    <source>
        <dbReference type="SAM" id="MobiDB-lite"/>
    </source>
</evidence>
<accession>A0A7W4VN01</accession>
<evidence type="ECO:0000256" key="4">
    <source>
        <dbReference type="ARBA" id="ARBA00023136"/>
    </source>
</evidence>
<evidence type="ECO:0000256" key="3">
    <source>
        <dbReference type="ARBA" id="ARBA00022989"/>
    </source>
</evidence>
<evidence type="ECO:0000256" key="2">
    <source>
        <dbReference type="ARBA" id="ARBA00022692"/>
    </source>
</evidence>
<feature type="compositionally biased region" description="Low complexity" evidence="5">
    <location>
        <begin position="99"/>
        <end position="118"/>
    </location>
</feature>
<dbReference type="Pfam" id="PF06305">
    <property type="entry name" value="LapA_dom"/>
    <property type="match status" value="1"/>
</dbReference>
<feature type="domain" description="Lipopolysaccharide assembly protein A" evidence="7">
    <location>
        <begin position="24"/>
        <end position="89"/>
    </location>
</feature>
<keyword evidence="2 6" id="KW-0812">Transmembrane</keyword>
<evidence type="ECO:0000259" key="7">
    <source>
        <dbReference type="Pfam" id="PF06305"/>
    </source>
</evidence>
<sequence>MIRFLKALILLPVAILIVLLAVANRAPVTLSLDPFSQEAPEFAFQLPLFAVIFAAVMLGVLIGGTATWLAQGKNRKSRRQLRRETRQLRYETERLKAQTPSTTTTLPATVSSAPARSF</sequence>
<dbReference type="EMBL" id="JACHWB010000004">
    <property type="protein sequence ID" value="MBB3020142.1"/>
    <property type="molecule type" value="Genomic_DNA"/>
</dbReference>
<feature type="region of interest" description="Disordered" evidence="5">
    <location>
        <begin position="92"/>
        <end position="118"/>
    </location>
</feature>
<feature type="transmembrane region" description="Helical" evidence="6">
    <location>
        <begin position="49"/>
        <end position="70"/>
    </location>
</feature>
<dbReference type="Proteomes" id="UP000532010">
    <property type="component" value="Unassembled WGS sequence"/>
</dbReference>
<name>A0A7W4VN01_9HYPH</name>